<gene>
    <name evidence="1" type="ORF">DILT_LOCUS949</name>
</gene>
<dbReference type="EMBL" id="UYRU01005209">
    <property type="protein sequence ID" value="VDK38495.1"/>
    <property type="molecule type" value="Genomic_DNA"/>
</dbReference>
<accession>A0A3P6QE85</accession>
<name>A0A3P6QE85_DIBLA</name>
<evidence type="ECO:0000313" key="2">
    <source>
        <dbReference type="Proteomes" id="UP000281553"/>
    </source>
</evidence>
<evidence type="ECO:0000313" key="1">
    <source>
        <dbReference type="EMBL" id="VDK38495.1"/>
    </source>
</evidence>
<dbReference type="Proteomes" id="UP000281553">
    <property type="component" value="Unassembled WGS sequence"/>
</dbReference>
<proteinExistence type="predicted"/>
<protein>
    <submittedName>
        <fullName evidence="1">Uncharacterized protein</fullName>
    </submittedName>
</protein>
<sequence>MHVEDQRKLEVFDHYCLWAIFQVKYTDSLLQDMEVVRGPSVFGLRRWRINWVELSRSAAANRHVWKGTIHDIIEVG</sequence>
<dbReference type="OrthoDB" id="6260275at2759"/>
<keyword evidence="2" id="KW-1185">Reference proteome</keyword>
<organism evidence="1 2">
    <name type="scientific">Dibothriocephalus latus</name>
    <name type="common">Fish tapeworm</name>
    <name type="synonym">Diphyllobothrium latum</name>
    <dbReference type="NCBI Taxonomy" id="60516"/>
    <lineage>
        <taxon>Eukaryota</taxon>
        <taxon>Metazoa</taxon>
        <taxon>Spiralia</taxon>
        <taxon>Lophotrochozoa</taxon>
        <taxon>Platyhelminthes</taxon>
        <taxon>Cestoda</taxon>
        <taxon>Eucestoda</taxon>
        <taxon>Diphyllobothriidea</taxon>
        <taxon>Diphyllobothriidae</taxon>
        <taxon>Dibothriocephalus</taxon>
    </lineage>
</organism>
<dbReference type="AlphaFoldDB" id="A0A3P6QE85"/>
<reference evidence="1 2" key="1">
    <citation type="submission" date="2018-11" db="EMBL/GenBank/DDBJ databases">
        <authorList>
            <consortium name="Pathogen Informatics"/>
        </authorList>
    </citation>
    <scope>NUCLEOTIDE SEQUENCE [LARGE SCALE GENOMIC DNA]</scope>
</reference>